<dbReference type="RefSeq" id="WP_070203846.1">
    <property type="nucleotide sequence ID" value="NZ_LJGZ01000103.1"/>
</dbReference>
<dbReference type="OrthoDB" id="3482017at2"/>
<name>A0A1E7LK41_9ACTN</name>
<dbReference type="PATRIC" id="fig|518642.7.peg.2651"/>
<accession>A0A1E7LK41</accession>
<comment type="caution">
    <text evidence="1">The sequence shown here is derived from an EMBL/GenBank/DDBJ whole genome shotgun (WGS) entry which is preliminary data.</text>
</comment>
<proteinExistence type="predicted"/>
<dbReference type="AlphaFoldDB" id="A0A1E7LK41"/>
<reference evidence="1 2" key="1">
    <citation type="journal article" date="2016" name="Front. Microbiol.">
        <title>Comparative Genomics Analysis of Streptomyces Species Reveals Their Adaptation to the Marine Environment and Their Diversity at the Genomic Level.</title>
        <authorList>
            <person name="Tian X."/>
            <person name="Zhang Z."/>
            <person name="Yang T."/>
            <person name="Chen M."/>
            <person name="Li J."/>
            <person name="Chen F."/>
            <person name="Yang J."/>
            <person name="Li W."/>
            <person name="Zhang B."/>
            <person name="Zhang Z."/>
            <person name="Wu J."/>
            <person name="Zhang C."/>
            <person name="Long L."/>
            <person name="Xiao J."/>
        </authorList>
    </citation>
    <scope>NUCLEOTIDE SEQUENCE [LARGE SCALE GENOMIC DNA]</scope>
    <source>
        <strain evidence="1 2">SCSIO M10372</strain>
    </source>
</reference>
<organism evidence="1 2">
    <name type="scientific">Streptomyces nanshensis</name>
    <dbReference type="NCBI Taxonomy" id="518642"/>
    <lineage>
        <taxon>Bacteria</taxon>
        <taxon>Bacillati</taxon>
        <taxon>Actinomycetota</taxon>
        <taxon>Actinomycetes</taxon>
        <taxon>Kitasatosporales</taxon>
        <taxon>Streptomycetaceae</taxon>
        <taxon>Streptomyces</taxon>
    </lineage>
</organism>
<evidence type="ECO:0000313" key="2">
    <source>
        <dbReference type="Proteomes" id="UP000175971"/>
    </source>
</evidence>
<dbReference type="Proteomes" id="UP000175971">
    <property type="component" value="Unassembled WGS sequence"/>
</dbReference>
<dbReference type="EMBL" id="LJGZ01000103">
    <property type="protein sequence ID" value="OEV16303.1"/>
    <property type="molecule type" value="Genomic_DNA"/>
</dbReference>
<evidence type="ECO:0000313" key="1">
    <source>
        <dbReference type="EMBL" id="OEV16303.1"/>
    </source>
</evidence>
<keyword evidence="2" id="KW-1185">Reference proteome</keyword>
<gene>
    <name evidence="1" type="ORF">AN221_32340</name>
</gene>
<protein>
    <submittedName>
        <fullName evidence="1">Uncharacterized protein</fullName>
    </submittedName>
</protein>
<sequence>MPRTAVSYTPLVPNGSLADPAGTTIDSTLVTNGVVINNADPERTLIRVTNTAGTDKTVTVKAGAGRQSWMGAQGDSATTVAATSGRQFIGPFTSARFQQKGSTLYVDFASGTTGTITVFKLPKAY</sequence>